<organism evidence="2 3">
    <name type="scientific">Dothidotthia symphoricarpi CBS 119687</name>
    <dbReference type="NCBI Taxonomy" id="1392245"/>
    <lineage>
        <taxon>Eukaryota</taxon>
        <taxon>Fungi</taxon>
        <taxon>Dikarya</taxon>
        <taxon>Ascomycota</taxon>
        <taxon>Pezizomycotina</taxon>
        <taxon>Dothideomycetes</taxon>
        <taxon>Pleosporomycetidae</taxon>
        <taxon>Pleosporales</taxon>
        <taxon>Dothidotthiaceae</taxon>
        <taxon>Dothidotthia</taxon>
    </lineage>
</organism>
<evidence type="ECO:0000256" key="1">
    <source>
        <dbReference type="SAM" id="MobiDB-lite"/>
    </source>
</evidence>
<gene>
    <name evidence="2" type="ORF">P153DRAFT_87100</name>
</gene>
<protein>
    <submittedName>
        <fullName evidence="2">Uncharacterized protein</fullName>
    </submittedName>
</protein>
<accession>A0A6A6A4V1</accession>
<name>A0A6A6A4V1_9PLEO</name>
<dbReference type="GeneID" id="54413889"/>
<proteinExistence type="predicted"/>
<dbReference type="EMBL" id="ML977514">
    <property type="protein sequence ID" value="KAF2126193.1"/>
    <property type="molecule type" value="Genomic_DNA"/>
</dbReference>
<feature type="compositionally biased region" description="Basic and acidic residues" evidence="1">
    <location>
        <begin position="75"/>
        <end position="87"/>
    </location>
</feature>
<evidence type="ECO:0000313" key="3">
    <source>
        <dbReference type="Proteomes" id="UP000799771"/>
    </source>
</evidence>
<keyword evidence="3" id="KW-1185">Reference proteome</keyword>
<sequence>MSTSVQTTPRSSFEFSKSTVTCSTTSIDSSTSNKTPGLARIFWDSIKRQAKEHHQSVNSAYATYYGQGYGQNRPQEWRTDRCKSSSE</sequence>
<feature type="region of interest" description="Disordered" evidence="1">
    <location>
        <begin position="67"/>
        <end position="87"/>
    </location>
</feature>
<dbReference type="AlphaFoldDB" id="A0A6A6A4V1"/>
<evidence type="ECO:0000313" key="2">
    <source>
        <dbReference type="EMBL" id="KAF2126193.1"/>
    </source>
</evidence>
<dbReference type="Proteomes" id="UP000799771">
    <property type="component" value="Unassembled WGS sequence"/>
</dbReference>
<reference evidence="2" key="1">
    <citation type="journal article" date="2020" name="Stud. Mycol.">
        <title>101 Dothideomycetes genomes: a test case for predicting lifestyles and emergence of pathogens.</title>
        <authorList>
            <person name="Haridas S."/>
            <person name="Albert R."/>
            <person name="Binder M."/>
            <person name="Bloem J."/>
            <person name="Labutti K."/>
            <person name="Salamov A."/>
            <person name="Andreopoulos B."/>
            <person name="Baker S."/>
            <person name="Barry K."/>
            <person name="Bills G."/>
            <person name="Bluhm B."/>
            <person name="Cannon C."/>
            <person name="Castanera R."/>
            <person name="Culley D."/>
            <person name="Daum C."/>
            <person name="Ezra D."/>
            <person name="Gonzalez J."/>
            <person name="Henrissat B."/>
            <person name="Kuo A."/>
            <person name="Liang C."/>
            <person name="Lipzen A."/>
            <person name="Lutzoni F."/>
            <person name="Magnuson J."/>
            <person name="Mondo S."/>
            <person name="Nolan M."/>
            <person name="Ohm R."/>
            <person name="Pangilinan J."/>
            <person name="Park H.-J."/>
            <person name="Ramirez L."/>
            <person name="Alfaro M."/>
            <person name="Sun H."/>
            <person name="Tritt A."/>
            <person name="Yoshinaga Y."/>
            <person name="Zwiers L.-H."/>
            <person name="Turgeon B."/>
            <person name="Goodwin S."/>
            <person name="Spatafora J."/>
            <person name="Crous P."/>
            <person name="Grigoriev I."/>
        </authorList>
    </citation>
    <scope>NUCLEOTIDE SEQUENCE</scope>
    <source>
        <strain evidence="2">CBS 119687</strain>
    </source>
</reference>
<dbReference type="RefSeq" id="XP_033520585.1">
    <property type="nucleotide sequence ID" value="XM_033673457.1"/>
</dbReference>